<dbReference type="Gene3D" id="1.10.1740.10">
    <property type="match status" value="1"/>
</dbReference>
<dbReference type="Pfam" id="PF08281">
    <property type="entry name" value="Sigma70_r4_2"/>
    <property type="match status" value="1"/>
</dbReference>
<comment type="similarity">
    <text evidence="1">Belongs to the sigma-70 factor family. ECF subfamily.</text>
</comment>
<feature type="domain" description="RNA polymerase sigma-70 region 2" evidence="5">
    <location>
        <begin position="30"/>
        <end position="92"/>
    </location>
</feature>
<evidence type="ECO:0000313" key="8">
    <source>
        <dbReference type="Proteomes" id="UP001162741"/>
    </source>
</evidence>
<dbReference type="Pfam" id="PF04542">
    <property type="entry name" value="Sigma70_r2"/>
    <property type="match status" value="1"/>
</dbReference>
<name>A0ABY6J3A8_9BACT</name>
<dbReference type="InterPro" id="IPR013249">
    <property type="entry name" value="RNA_pol_sigma70_r4_t2"/>
</dbReference>
<gene>
    <name evidence="7" type="ORF">MKQ68_03030</name>
</gene>
<dbReference type="InterPro" id="IPR036388">
    <property type="entry name" value="WH-like_DNA-bd_sf"/>
</dbReference>
<dbReference type="InterPro" id="IPR007627">
    <property type="entry name" value="RNA_pol_sigma70_r2"/>
</dbReference>
<dbReference type="CDD" id="cd06171">
    <property type="entry name" value="Sigma70_r4"/>
    <property type="match status" value="1"/>
</dbReference>
<evidence type="ECO:0000256" key="2">
    <source>
        <dbReference type="ARBA" id="ARBA00023015"/>
    </source>
</evidence>
<dbReference type="InterPro" id="IPR039425">
    <property type="entry name" value="RNA_pol_sigma-70-like"/>
</dbReference>
<dbReference type="RefSeq" id="WP_264282021.1">
    <property type="nucleotide sequence ID" value="NZ_CP107006.1"/>
</dbReference>
<keyword evidence="8" id="KW-1185">Reference proteome</keyword>
<dbReference type="InterPro" id="IPR013325">
    <property type="entry name" value="RNA_pol_sigma_r2"/>
</dbReference>
<keyword evidence="2" id="KW-0805">Transcription regulation</keyword>
<evidence type="ECO:0000256" key="1">
    <source>
        <dbReference type="ARBA" id="ARBA00010641"/>
    </source>
</evidence>
<reference evidence="7" key="1">
    <citation type="submission" date="2022-10" db="EMBL/GenBank/DDBJ databases">
        <title>Chitinophaga sp. nov., isolated from soil.</title>
        <authorList>
            <person name="Jeon C.O."/>
        </authorList>
    </citation>
    <scope>NUCLEOTIDE SEQUENCE</scope>
    <source>
        <strain evidence="7">R8</strain>
    </source>
</reference>
<feature type="domain" description="RNA polymerase sigma factor 70 region 4 type 2" evidence="6">
    <location>
        <begin position="123"/>
        <end position="168"/>
    </location>
</feature>
<dbReference type="InterPro" id="IPR014284">
    <property type="entry name" value="RNA_pol_sigma-70_dom"/>
</dbReference>
<evidence type="ECO:0000313" key="7">
    <source>
        <dbReference type="EMBL" id="UYQ94063.1"/>
    </source>
</evidence>
<organism evidence="7 8">
    <name type="scientific">Chitinophaga horti</name>
    <dbReference type="NCBI Taxonomy" id="2920382"/>
    <lineage>
        <taxon>Bacteria</taxon>
        <taxon>Pseudomonadati</taxon>
        <taxon>Bacteroidota</taxon>
        <taxon>Chitinophagia</taxon>
        <taxon>Chitinophagales</taxon>
        <taxon>Chitinophagaceae</taxon>
        <taxon>Chitinophaga</taxon>
    </lineage>
</organism>
<dbReference type="NCBIfam" id="TIGR02937">
    <property type="entry name" value="sigma70-ECF"/>
    <property type="match status" value="1"/>
</dbReference>
<dbReference type="Gene3D" id="1.10.10.10">
    <property type="entry name" value="Winged helix-like DNA-binding domain superfamily/Winged helix DNA-binding domain"/>
    <property type="match status" value="1"/>
</dbReference>
<proteinExistence type="inferred from homology"/>
<evidence type="ECO:0000256" key="3">
    <source>
        <dbReference type="ARBA" id="ARBA00023082"/>
    </source>
</evidence>
<dbReference type="InterPro" id="IPR013324">
    <property type="entry name" value="RNA_pol_sigma_r3/r4-like"/>
</dbReference>
<evidence type="ECO:0000259" key="6">
    <source>
        <dbReference type="Pfam" id="PF08281"/>
    </source>
</evidence>
<dbReference type="SUPFAM" id="SSF88659">
    <property type="entry name" value="Sigma3 and sigma4 domains of RNA polymerase sigma factors"/>
    <property type="match status" value="1"/>
</dbReference>
<keyword evidence="3" id="KW-0731">Sigma factor</keyword>
<evidence type="ECO:0000259" key="5">
    <source>
        <dbReference type="Pfam" id="PF04542"/>
    </source>
</evidence>
<dbReference type="EMBL" id="CP107006">
    <property type="protein sequence ID" value="UYQ94063.1"/>
    <property type="molecule type" value="Genomic_DNA"/>
</dbReference>
<protein>
    <submittedName>
        <fullName evidence="7">Sigma-70 family RNA polymerase sigma factor</fullName>
    </submittedName>
</protein>
<dbReference type="PANTHER" id="PTHR43133:SF46">
    <property type="entry name" value="RNA POLYMERASE SIGMA-70 FACTOR ECF SUBFAMILY"/>
    <property type="match status" value="1"/>
</dbReference>
<keyword evidence="4" id="KW-0804">Transcription</keyword>
<evidence type="ECO:0000256" key="4">
    <source>
        <dbReference type="ARBA" id="ARBA00023163"/>
    </source>
</evidence>
<accession>A0ABY6J3A8</accession>
<dbReference type="SUPFAM" id="SSF88946">
    <property type="entry name" value="Sigma2 domain of RNA polymerase sigma factors"/>
    <property type="match status" value="1"/>
</dbReference>
<dbReference type="PANTHER" id="PTHR43133">
    <property type="entry name" value="RNA POLYMERASE ECF-TYPE SIGMA FACTO"/>
    <property type="match status" value="1"/>
</dbReference>
<sequence>MPSNAHDNNQDLLLRVSQGDEHAFRELLHTWADPLHNYIYQLTRCTQTAEEIVQDIFLQIWTTRETLAGIRNLPAYLFVISRNQALNALKKALRQRKRQQAWEALQTDIADTDTPDHEPVLGLIESAIAQLPPQQQKVWILSRRQGRKYQEIAGEMGISRETVKKYLQYANQSIAEYVTARADHLLLCCLFLLL</sequence>
<dbReference type="Proteomes" id="UP001162741">
    <property type="component" value="Chromosome"/>
</dbReference>